<dbReference type="GO" id="GO:0016705">
    <property type="term" value="F:oxidoreductase activity, acting on paired donors, with incorporation or reduction of molecular oxygen"/>
    <property type="evidence" value="ECO:0007669"/>
    <property type="project" value="UniProtKB-ARBA"/>
</dbReference>
<keyword evidence="2" id="KW-0479">Metal-binding</keyword>
<evidence type="ECO:0000256" key="2">
    <source>
        <dbReference type="ARBA" id="ARBA00022723"/>
    </source>
</evidence>
<keyword evidence="1" id="KW-0001">2Fe-2S</keyword>
<dbReference type="GO" id="GO:0046872">
    <property type="term" value="F:metal ion binding"/>
    <property type="evidence" value="ECO:0007669"/>
    <property type="project" value="UniProtKB-KW"/>
</dbReference>
<dbReference type="KEGG" id="aaco:K1I37_07720"/>
<dbReference type="EMBL" id="CP080467">
    <property type="protein sequence ID" value="UNO50352.1"/>
    <property type="molecule type" value="Genomic_DNA"/>
</dbReference>
<dbReference type="STRING" id="1356854.N007_10365"/>
<dbReference type="GO" id="GO:0004497">
    <property type="term" value="F:monooxygenase activity"/>
    <property type="evidence" value="ECO:0007669"/>
    <property type="project" value="UniProtKB-ARBA"/>
</dbReference>
<dbReference type="PANTHER" id="PTHR21496:SF0">
    <property type="entry name" value="RIESKE DOMAIN-CONTAINING PROTEIN"/>
    <property type="match status" value="1"/>
</dbReference>
<accession>T0BKY0</accession>
<protein>
    <submittedName>
        <fullName evidence="7">Non-heme iron oxygenase ferredoxin subunit</fullName>
    </submittedName>
</protein>
<dbReference type="InterPro" id="IPR036922">
    <property type="entry name" value="Rieske_2Fe-2S_sf"/>
</dbReference>
<gene>
    <name evidence="7" type="ORF">K1I37_07720</name>
</gene>
<evidence type="ECO:0000256" key="6">
    <source>
        <dbReference type="ARBA" id="ARBA00038001"/>
    </source>
</evidence>
<organism evidence="7 8">
    <name type="scientific">Alicyclobacillus acidoterrestris (strain ATCC 49025 / DSM 3922 / CIP 106132 / NCIMB 13137 / GD3B)</name>
    <dbReference type="NCBI Taxonomy" id="1356854"/>
    <lineage>
        <taxon>Bacteria</taxon>
        <taxon>Bacillati</taxon>
        <taxon>Bacillota</taxon>
        <taxon>Bacilli</taxon>
        <taxon>Bacillales</taxon>
        <taxon>Alicyclobacillaceae</taxon>
        <taxon>Alicyclobacillus</taxon>
    </lineage>
</organism>
<dbReference type="Proteomes" id="UP000829401">
    <property type="component" value="Chromosome"/>
</dbReference>
<comment type="cofactor">
    <cofactor evidence="5">
        <name>[2Fe-2S] cluster</name>
        <dbReference type="ChEBI" id="CHEBI:190135"/>
    </cofactor>
</comment>
<dbReference type="InterPro" id="IPR017941">
    <property type="entry name" value="Rieske_2Fe-2S"/>
</dbReference>
<dbReference type="OrthoDB" id="9795104at2"/>
<sequence length="102" mass="11206">MTWIKVANVSDLEVGDMMQVPLDEEDLALYHLEDGFYATSDVCTHAAQSLSNGTLDGHIVACPRHGGKFDVKTGQATSFPCVIPIATYEVEVRGDEVWVDYD</sequence>
<reference evidence="8" key="1">
    <citation type="journal article" date="2022" name="G3 (Bethesda)">
        <title>Unveiling the complete genome sequence of Alicyclobacillus acidoterrestris DSM 3922T, a taint-producing strain.</title>
        <authorList>
            <person name="Leonardo I.C."/>
            <person name="Barreto Crespo M.T."/>
            <person name="Gaspar F.B."/>
        </authorList>
    </citation>
    <scope>NUCLEOTIDE SEQUENCE [LARGE SCALE GENOMIC DNA]</scope>
    <source>
        <strain evidence="8">DSM 3922</strain>
    </source>
</reference>
<dbReference type="GO" id="GO:0051537">
    <property type="term" value="F:2 iron, 2 sulfur cluster binding"/>
    <property type="evidence" value="ECO:0007669"/>
    <property type="project" value="UniProtKB-KW"/>
</dbReference>
<keyword evidence="4" id="KW-0411">Iron-sulfur</keyword>
<comment type="similarity">
    <text evidence="6">Belongs to the bacterial ring-hydroxylating dioxygenase ferredoxin component family.</text>
</comment>
<evidence type="ECO:0000313" key="8">
    <source>
        <dbReference type="Proteomes" id="UP000829401"/>
    </source>
</evidence>
<proteinExistence type="inferred from homology"/>
<evidence type="ECO:0000256" key="1">
    <source>
        <dbReference type="ARBA" id="ARBA00022714"/>
    </source>
</evidence>
<dbReference type="Pfam" id="PF00355">
    <property type="entry name" value="Rieske"/>
    <property type="match status" value="1"/>
</dbReference>
<evidence type="ECO:0000256" key="4">
    <source>
        <dbReference type="ARBA" id="ARBA00023014"/>
    </source>
</evidence>
<dbReference type="eggNOG" id="COG2146">
    <property type="taxonomic scope" value="Bacteria"/>
</dbReference>
<name>T0BKY0_ALIAG</name>
<keyword evidence="8" id="KW-1185">Reference proteome</keyword>
<dbReference type="SUPFAM" id="SSF50022">
    <property type="entry name" value="ISP domain"/>
    <property type="match status" value="1"/>
</dbReference>
<dbReference type="AlphaFoldDB" id="T0BKY0"/>
<dbReference type="PROSITE" id="PS51296">
    <property type="entry name" value="RIESKE"/>
    <property type="match status" value="1"/>
</dbReference>
<evidence type="ECO:0000256" key="3">
    <source>
        <dbReference type="ARBA" id="ARBA00023004"/>
    </source>
</evidence>
<dbReference type="Gene3D" id="2.102.10.10">
    <property type="entry name" value="Rieske [2Fe-2S] iron-sulphur domain"/>
    <property type="match status" value="1"/>
</dbReference>
<accession>A0A9E6ZGS4</accession>
<dbReference type="RefSeq" id="WP_021297126.1">
    <property type="nucleotide sequence ID" value="NZ_AURB01000145.1"/>
</dbReference>
<evidence type="ECO:0000256" key="5">
    <source>
        <dbReference type="ARBA" id="ARBA00034078"/>
    </source>
</evidence>
<dbReference type="PANTHER" id="PTHR21496">
    <property type="entry name" value="FERREDOXIN-RELATED"/>
    <property type="match status" value="1"/>
</dbReference>
<evidence type="ECO:0000313" key="7">
    <source>
        <dbReference type="EMBL" id="UNO50352.1"/>
    </source>
</evidence>
<dbReference type="CDD" id="cd03528">
    <property type="entry name" value="Rieske_RO_ferredoxin"/>
    <property type="match status" value="1"/>
</dbReference>
<keyword evidence="3" id="KW-0408">Iron</keyword>